<sequence length="247" mass="28910">MTEGDAGSARNFRSAYYEKLGFCGSDEKNYLELLIEASPFDDDKLNDLCERPELDRKCIEAWKILLGVECDRKNPFDDYANVKRVRSEHFQLLKHHLEVLLKHNLLMNKTRSTCSQQNDEQQQPMTKPHKDEDDGDDDDGDDEKHDDSCKESNQNLDQYHHKHHHHSHQENDHKTRARADHARLITLMYLLETGRLDTLDIDGQLKLEESRKLLPMAAFFVNVADDLQEAFFLFRNFTNHIQNKTTS</sequence>
<dbReference type="PANTHER" id="PTHR13530">
    <property type="entry name" value="TBC1 DOMAIN FAMILY MEMBER 7"/>
    <property type="match status" value="1"/>
</dbReference>
<evidence type="ECO:0000256" key="1">
    <source>
        <dbReference type="SAM" id="MobiDB-lite"/>
    </source>
</evidence>
<accession>A0A6G1SMC2</accession>
<protein>
    <submittedName>
        <fullName evidence="2">TBC1 domain family member 7</fullName>
    </submittedName>
</protein>
<evidence type="ECO:0000313" key="2">
    <source>
        <dbReference type="EMBL" id="MDE51327.1"/>
    </source>
</evidence>
<organism evidence="2">
    <name type="scientific">Aceria tosichella</name>
    <name type="common">wheat curl mite</name>
    <dbReference type="NCBI Taxonomy" id="561515"/>
    <lineage>
        <taxon>Eukaryota</taxon>
        <taxon>Metazoa</taxon>
        <taxon>Ecdysozoa</taxon>
        <taxon>Arthropoda</taxon>
        <taxon>Chelicerata</taxon>
        <taxon>Arachnida</taxon>
        <taxon>Acari</taxon>
        <taxon>Acariformes</taxon>
        <taxon>Trombidiformes</taxon>
        <taxon>Prostigmata</taxon>
        <taxon>Eupodina</taxon>
        <taxon>Eriophyoidea</taxon>
        <taxon>Eriophyidae</taxon>
        <taxon>Eriophyinae</taxon>
        <taxon>Aceriini</taxon>
        <taxon>Aceria</taxon>
    </lineage>
</organism>
<name>A0A6G1SMC2_9ACAR</name>
<dbReference type="InterPro" id="IPR039842">
    <property type="entry name" value="TBC1D7"/>
</dbReference>
<dbReference type="GO" id="GO:0005096">
    <property type="term" value="F:GTPase activator activity"/>
    <property type="evidence" value="ECO:0007669"/>
    <property type="project" value="TreeGrafter"/>
</dbReference>
<gene>
    <name evidence="2" type="primary">TBC1D7</name>
    <name evidence="2" type="ORF">g.579</name>
</gene>
<feature type="region of interest" description="Disordered" evidence="1">
    <location>
        <begin position="112"/>
        <end position="152"/>
    </location>
</feature>
<dbReference type="PANTHER" id="PTHR13530:SF3">
    <property type="entry name" value="TBC1 DOMAIN FAMILY MEMBER 7"/>
    <property type="match status" value="1"/>
</dbReference>
<dbReference type="AlphaFoldDB" id="A0A6G1SMC2"/>
<proteinExistence type="predicted"/>
<dbReference type="EMBL" id="GGYP01006556">
    <property type="protein sequence ID" value="MDE51327.1"/>
    <property type="molecule type" value="Transcribed_RNA"/>
</dbReference>
<feature type="compositionally biased region" description="Polar residues" evidence="1">
    <location>
        <begin position="112"/>
        <end position="125"/>
    </location>
</feature>
<dbReference type="GO" id="GO:0032007">
    <property type="term" value="P:negative regulation of TOR signaling"/>
    <property type="evidence" value="ECO:0007669"/>
    <property type="project" value="TreeGrafter"/>
</dbReference>
<reference evidence="2" key="1">
    <citation type="submission" date="2018-10" db="EMBL/GenBank/DDBJ databases">
        <title>Transcriptome assembly of Aceria tosichella (Wheat curl mite) Type 2.</title>
        <authorList>
            <person name="Scully E.D."/>
            <person name="Geib S.M."/>
            <person name="Palmer N.A."/>
            <person name="Gupta A.K."/>
            <person name="Sarath G."/>
            <person name="Tatineni S."/>
        </authorList>
    </citation>
    <scope>NUCLEOTIDE SEQUENCE</scope>
    <source>
        <strain evidence="2">LincolnNE</strain>
    </source>
</reference>